<dbReference type="InterPro" id="IPR036735">
    <property type="entry name" value="NGN_dom_sf"/>
</dbReference>
<feature type="compositionally biased region" description="Low complexity" evidence="1">
    <location>
        <begin position="1189"/>
        <end position="1209"/>
    </location>
</feature>
<feature type="region of interest" description="Disordered" evidence="1">
    <location>
        <begin position="1234"/>
        <end position="1333"/>
    </location>
</feature>
<name>A0AA38NZ27_9AGAR</name>
<feature type="region of interest" description="Disordered" evidence="1">
    <location>
        <begin position="949"/>
        <end position="970"/>
    </location>
</feature>
<evidence type="ECO:0000313" key="3">
    <source>
        <dbReference type="Proteomes" id="UP001163846"/>
    </source>
</evidence>
<dbReference type="GO" id="GO:0032784">
    <property type="term" value="P:regulation of DNA-templated transcription elongation"/>
    <property type="evidence" value="ECO:0007669"/>
    <property type="project" value="InterPro"/>
</dbReference>
<dbReference type="Proteomes" id="UP001163846">
    <property type="component" value="Unassembled WGS sequence"/>
</dbReference>
<evidence type="ECO:0008006" key="4">
    <source>
        <dbReference type="Google" id="ProtNLM"/>
    </source>
</evidence>
<feature type="compositionally biased region" description="Basic and acidic residues" evidence="1">
    <location>
        <begin position="1134"/>
        <end position="1149"/>
    </location>
</feature>
<evidence type="ECO:0000313" key="2">
    <source>
        <dbReference type="EMBL" id="KAJ3833285.1"/>
    </source>
</evidence>
<keyword evidence="3" id="KW-1185">Reference proteome</keyword>
<proteinExistence type="predicted"/>
<feature type="region of interest" description="Disordered" evidence="1">
    <location>
        <begin position="1133"/>
        <end position="1213"/>
    </location>
</feature>
<feature type="region of interest" description="Disordered" evidence="1">
    <location>
        <begin position="268"/>
        <end position="291"/>
    </location>
</feature>
<reference evidence="2" key="1">
    <citation type="submission" date="2022-08" db="EMBL/GenBank/DDBJ databases">
        <authorList>
            <consortium name="DOE Joint Genome Institute"/>
            <person name="Min B."/>
            <person name="Riley R."/>
            <person name="Sierra-Patev S."/>
            <person name="Naranjo-Ortiz M."/>
            <person name="Looney B."/>
            <person name="Konkel Z."/>
            <person name="Slot J.C."/>
            <person name="Sakamoto Y."/>
            <person name="Steenwyk J.L."/>
            <person name="Rokas A."/>
            <person name="Carro J."/>
            <person name="Camarero S."/>
            <person name="Ferreira P."/>
            <person name="Molpeceres G."/>
            <person name="Ruiz-Duenas F.J."/>
            <person name="Serrano A."/>
            <person name="Henrissat B."/>
            <person name="Drula E."/>
            <person name="Hughes K.W."/>
            <person name="Mata J.L."/>
            <person name="Ishikawa N.K."/>
            <person name="Vargas-Isla R."/>
            <person name="Ushijima S."/>
            <person name="Smith C.A."/>
            <person name="Ahrendt S."/>
            <person name="Andreopoulos W."/>
            <person name="He G."/>
            <person name="Labutti K."/>
            <person name="Lipzen A."/>
            <person name="Ng V."/>
            <person name="Sandor L."/>
            <person name="Barry K."/>
            <person name="Martinez A.T."/>
            <person name="Xiao Y."/>
            <person name="Gibbons J.G."/>
            <person name="Terashima K."/>
            <person name="Hibbett D.S."/>
            <person name="Grigoriev I.V."/>
        </authorList>
    </citation>
    <scope>NUCLEOTIDE SEQUENCE</scope>
    <source>
        <strain evidence="2">TFB9207</strain>
    </source>
</reference>
<feature type="compositionally biased region" description="Polar residues" evidence="1">
    <location>
        <begin position="274"/>
        <end position="283"/>
    </location>
</feature>
<dbReference type="EMBL" id="MU806730">
    <property type="protein sequence ID" value="KAJ3833285.1"/>
    <property type="molecule type" value="Genomic_DNA"/>
</dbReference>
<dbReference type="InterPro" id="IPR039659">
    <property type="entry name" value="SPT5"/>
</dbReference>
<feature type="region of interest" description="Disordered" evidence="1">
    <location>
        <begin position="63"/>
        <end position="87"/>
    </location>
</feature>
<sequence>MVIQEHELSNDDDEQNAWETAIFSSSTYLLVVVVAVVVDQPQWRRTADNRELERAIATMEEVQGNFRDDDDDFSLDPPSAPPSVDLYPTAAMVNPMDLLLDYGSDDDNTDSSPPSCPPIDSSFLSADATATKHSEDSINLIQDAPPVDSSYLLSDTTPIADDVFDSHSSLAPLSAFESRSMERSSLPLAAQTALDVARTTFITRESYGIPEFLAVIEQHTIDGSEERVQWTKHVDELGEAMRENDTLPTLVKQCTNEQAPMYRKEFRAPRKPVSQHTPLIQQNGRKKQQVPDHLKQFFDVEAEDDEDGEDSEGELSNKDSFIDDETTVISSSISSTGITPTVQTPHAAFLDHLEETYVHRASKVVAAEYDAPKVPDSSVDELLNLNSRDRHWVESIFPEVDHECDDWSLFGVKCKVGSEYGLLYDILHTPALLSEIRSAFINPSIGNYLYIEARLPQYHSELLFFLSNRSDVQLNTMKAIAVEDYKSCLWVRPRQKSIFSEGTWVQINAPGPYRGDVGLVRGLRAMPAHLSICLLLVPRLHRFGDADQSDNATRPPLELVLDTTLESAMSEHPAIEKHTPENDAPYFLWANWTFQSGLLVEYFAPASLSVANTISTTNKDLLLKSQHPMVLARQHSLPVPETWKFEEGEAVLVLDAATDLLASHSDGVVRTVLSQSCEVELQLDNGIKQVEVIPMECLVKKHTPGDYIRVVAGPHAHTTGMVGERNGRVLGVILDNSHSVSLWVDINSVVAETSTTSLALTNTPWKDIDVIVTKFELGSPVKGNIKRAWADGHGSVRLLVYVPSSHCSVELDYTEVVQSQSMRTLENLVLDTNKSLTFFDYFRIDRTLHRMKTGPEPWLGVRVLVVQGNWHGITGTVREVNKYPLNLQKKPRASGISLLVELNLATMNVVNPKVKLDYDDVREYRTHQLLQEAFPATWQQSFFAPNPAFSPSKSAGSRFDAPPRPRTPLYDPDSVKSMYEFIGAWYPGNAIERPSNIDGGAYDTLRTKAGERYVIPTPCDDGSILFKIDQARVKVGETFVHSSAVLRHRDRPKPSTEKRLMVVIGGNEEHIGKLVRRLYYFFKGSKSDDNKWFILAVVTFSGGNEIVTEERIELHPDDLEMFASYGVQLVGKTVRSDRQDTKKMPREPITKSYNLPEQPQPRLFARSHRLRPDATGWSRQSRKDDEDIPNSSPSPSSPSPSSRSFTSSPHIPLTNGAELVRSVYRKAIPLSRRLKKMTPPAQLTSGAEESASPTGSGTREQPHPRIFGRPHRLKPDPTVGWSPEDDEDTKLTSSPTPSSPIPGSHCTPPVKNRGSSIRSIHTKTSSLSQKSQKLVTPVRSMTHESASSSTFACLPPYYPPPSVKITTPVRSITSESAPPTNSAHLGFPDLYVAKSPCYLPPTVDASHIPWPHEIKLMSSQDHAMLTEIENDVLPLARFRIPFSTQRLVSRMEAQMEALARISRDNTPLANNEVVEWDGPTDPSQKWDELKAYLRRADPEGLHCLQQQFVMRLREITDYATWPVTIELFQEIFPDDLSEDDLLSTATYDAQEETEQYWKHVSESKAVLTRQKAEDETDNYWNRLAKSSLAKA</sequence>
<feature type="compositionally biased region" description="Low complexity" evidence="1">
    <location>
        <begin position="1322"/>
        <end position="1333"/>
    </location>
</feature>
<feature type="compositionally biased region" description="Low complexity" evidence="1">
    <location>
        <begin position="110"/>
        <end position="122"/>
    </location>
</feature>
<organism evidence="2 3">
    <name type="scientific">Lentinula raphanica</name>
    <dbReference type="NCBI Taxonomy" id="153919"/>
    <lineage>
        <taxon>Eukaryota</taxon>
        <taxon>Fungi</taxon>
        <taxon>Dikarya</taxon>
        <taxon>Basidiomycota</taxon>
        <taxon>Agaricomycotina</taxon>
        <taxon>Agaricomycetes</taxon>
        <taxon>Agaricomycetidae</taxon>
        <taxon>Agaricales</taxon>
        <taxon>Marasmiineae</taxon>
        <taxon>Omphalotaceae</taxon>
        <taxon>Lentinula</taxon>
    </lineage>
</organism>
<gene>
    <name evidence="2" type="ORF">F5878DRAFT_646065</name>
</gene>
<dbReference type="GO" id="GO:0032044">
    <property type="term" value="C:DSIF complex"/>
    <property type="evidence" value="ECO:0007669"/>
    <property type="project" value="TreeGrafter"/>
</dbReference>
<protein>
    <recommendedName>
        <fullName evidence="4">Chromatin elongation factor spt5</fullName>
    </recommendedName>
</protein>
<accession>A0AA38NZ27</accession>
<dbReference type="GO" id="GO:0003729">
    <property type="term" value="F:mRNA binding"/>
    <property type="evidence" value="ECO:0007669"/>
    <property type="project" value="TreeGrafter"/>
</dbReference>
<feature type="compositionally biased region" description="Polar residues" evidence="1">
    <location>
        <begin position="1241"/>
        <end position="1259"/>
    </location>
</feature>
<dbReference type="GO" id="GO:0006357">
    <property type="term" value="P:regulation of transcription by RNA polymerase II"/>
    <property type="evidence" value="ECO:0007669"/>
    <property type="project" value="InterPro"/>
</dbReference>
<dbReference type="Gene3D" id="3.30.70.940">
    <property type="entry name" value="NusG, N-terminal domain"/>
    <property type="match status" value="1"/>
</dbReference>
<evidence type="ECO:0000256" key="1">
    <source>
        <dbReference type="SAM" id="MobiDB-lite"/>
    </source>
</evidence>
<comment type="caution">
    <text evidence="2">The sequence shown here is derived from an EMBL/GenBank/DDBJ whole genome shotgun (WGS) entry which is preliminary data.</text>
</comment>
<dbReference type="PANTHER" id="PTHR11125:SF7">
    <property type="entry name" value="TRANSCRIPTION ELONGATION FACTOR SPT5"/>
    <property type="match status" value="1"/>
</dbReference>
<dbReference type="PANTHER" id="PTHR11125">
    <property type="entry name" value="SUPPRESSOR OF TY 5"/>
    <property type="match status" value="1"/>
</dbReference>
<feature type="region of interest" description="Disordered" evidence="1">
    <location>
        <begin position="101"/>
        <end position="123"/>
    </location>
</feature>
<dbReference type="GO" id="GO:0006368">
    <property type="term" value="P:transcription elongation by RNA polymerase II"/>
    <property type="evidence" value="ECO:0007669"/>
    <property type="project" value="TreeGrafter"/>
</dbReference>